<evidence type="ECO:0000313" key="6">
    <source>
        <dbReference type="EMBL" id="SMC26461.1"/>
    </source>
</evidence>
<dbReference type="InterPro" id="IPR056729">
    <property type="entry name" value="GMPPB_C"/>
</dbReference>
<keyword evidence="6" id="KW-0548">Nucleotidyltransferase</keyword>
<evidence type="ECO:0000256" key="2">
    <source>
        <dbReference type="ARBA" id="ARBA00010231"/>
    </source>
</evidence>
<dbReference type="InterPro" id="IPR036900">
    <property type="entry name" value="A-D-PHexomutase_C_sf"/>
</dbReference>
<feature type="domain" description="Alpha-D-phosphohexomutase alpha/beta/alpha" evidence="4">
    <location>
        <begin position="383"/>
        <end position="513"/>
    </location>
</feature>
<dbReference type="Pfam" id="PF25087">
    <property type="entry name" value="GMPPB_C"/>
    <property type="match status" value="1"/>
</dbReference>
<dbReference type="CDD" id="cd04181">
    <property type="entry name" value="NTP_transferase"/>
    <property type="match status" value="1"/>
</dbReference>
<dbReference type="Pfam" id="PF00483">
    <property type="entry name" value="NTP_transferase"/>
    <property type="match status" value="1"/>
</dbReference>
<dbReference type="GO" id="GO:0016779">
    <property type="term" value="F:nucleotidyltransferase activity"/>
    <property type="evidence" value="ECO:0007669"/>
    <property type="project" value="UniProtKB-KW"/>
</dbReference>
<dbReference type="InterPro" id="IPR029044">
    <property type="entry name" value="Nucleotide-diphossugar_trans"/>
</dbReference>
<dbReference type="InterPro" id="IPR005835">
    <property type="entry name" value="NTP_transferase_dom"/>
</dbReference>
<comment type="similarity">
    <text evidence="1">Belongs to the transferase hexapeptide repeat family.</text>
</comment>
<dbReference type="SUPFAM" id="SSF53448">
    <property type="entry name" value="Nucleotide-diphospho-sugar transferases"/>
    <property type="match status" value="1"/>
</dbReference>
<evidence type="ECO:0000313" key="7">
    <source>
        <dbReference type="Proteomes" id="UP000192468"/>
    </source>
</evidence>
<dbReference type="Gene3D" id="3.40.120.10">
    <property type="entry name" value="Alpha-D-Glucose-1,6-Bisphosphate, subunit A, domain 3"/>
    <property type="match status" value="3"/>
</dbReference>
<keyword evidence="6" id="KW-0808">Transferase</keyword>
<dbReference type="AlphaFoldDB" id="A0A1W1XSD4"/>
<dbReference type="InterPro" id="IPR011004">
    <property type="entry name" value="Trimer_LpxA-like_sf"/>
</dbReference>
<dbReference type="SUPFAM" id="SSF51161">
    <property type="entry name" value="Trimeric LpxA-like enzymes"/>
    <property type="match status" value="1"/>
</dbReference>
<dbReference type="SUPFAM" id="SSF55957">
    <property type="entry name" value="Phosphoglucomutase, C-terminal domain"/>
    <property type="match status" value="1"/>
</dbReference>
<gene>
    <name evidence="6" type="ORF">SAMN02745134_02848</name>
</gene>
<dbReference type="InterPro" id="IPR016055">
    <property type="entry name" value="A-D-PHexomutase_a/b/a-I/II/III"/>
</dbReference>
<dbReference type="OrthoDB" id="9803871at2"/>
<dbReference type="EMBL" id="FWXH01000013">
    <property type="protein sequence ID" value="SMC26461.1"/>
    <property type="molecule type" value="Genomic_DNA"/>
</dbReference>
<keyword evidence="7" id="KW-1185">Reference proteome</keyword>
<dbReference type="Gene3D" id="3.90.550.10">
    <property type="entry name" value="Spore Coat Polysaccharide Biosynthesis Protein SpsA, Chain A"/>
    <property type="match status" value="1"/>
</dbReference>
<dbReference type="Gene3D" id="3.30.310.50">
    <property type="entry name" value="Alpha-D-phosphohexomutase, C-terminal domain"/>
    <property type="match status" value="1"/>
</dbReference>
<feature type="domain" description="Nucleotidyl transferase" evidence="3">
    <location>
        <begin position="2"/>
        <end position="233"/>
    </location>
</feature>
<evidence type="ECO:0000259" key="4">
    <source>
        <dbReference type="Pfam" id="PF02878"/>
    </source>
</evidence>
<dbReference type="RefSeq" id="WP_084116654.1">
    <property type="nucleotide sequence ID" value="NZ_FWXH01000013.1"/>
</dbReference>
<comment type="similarity">
    <text evidence="2">Belongs to the phosphohexose mutase family.</text>
</comment>
<dbReference type="Proteomes" id="UP000192468">
    <property type="component" value="Unassembled WGS sequence"/>
</dbReference>
<dbReference type="SUPFAM" id="SSF53738">
    <property type="entry name" value="Phosphoglucomutase, first 3 domains"/>
    <property type="match status" value="1"/>
</dbReference>
<protein>
    <submittedName>
        <fullName evidence="6">Mannose-1-phosphate guanylyltransferase / phosphomannomutase</fullName>
    </submittedName>
</protein>
<evidence type="ECO:0000259" key="5">
    <source>
        <dbReference type="Pfam" id="PF25087"/>
    </source>
</evidence>
<dbReference type="GO" id="GO:0016868">
    <property type="term" value="F:intramolecular phosphotransferase activity"/>
    <property type="evidence" value="ECO:0007669"/>
    <property type="project" value="InterPro"/>
</dbReference>
<dbReference type="Pfam" id="PF02878">
    <property type="entry name" value="PGM_PMM_I"/>
    <property type="match status" value="1"/>
</dbReference>
<organism evidence="6 7">
    <name type="scientific">Clostridium acidisoli DSM 12555</name>
    <dbReference type="NCBI Taxonomy" id="1121291"/>
    <lineage>
        <taxon>Bacteria</taxon>
        <taxon>Bacillati</taxon>
        <taxon>Bacillota</taxon>
        <taxon>Clostridia</taxon>
        <taxon>Eubacteriales</taxon>
        <taxon>Clostridiaceae</taxon>
        <taxon>Clostridium</taxon>
    </lineage>
</organism>
<accession>A0A1W1XSD4</accession>
<evidence type="ECO:0000259" key="3">
    <source>
        <dbReference type="Pfam" id="PF00483"/>
    </source>
</evidence>
<dbReference type="STRING" id="1121291.SAMN02745134_02848"/>
<dbReference type="PANTHER" id="PTHR22572">
    <property type="entry name" value="SUGAR-1-PHOSPHATE GUANYL TRANSFERASE"/>
    <property type="match status" value="1"/>
</dbReference>
<reference evidence="6 7" key="1">
    <citation type="submission" date="2017-04" db="EMBL/GenBank/DDBJ databases">
        <authorList>
            <person name="Afonso C.L."/>
            <person name="Miller P.J."/>
            <person name="Scott M.A."/>
            <person name="Spackman E."/>
            <person name="Goraichik I."/>
            <person name="Dimitrov K.M."/>
            <person name="Suarez D.L."/>
            <person name="Swayne D.E."/>
        </authorList>
    </citation>
    <scope>NUCLEOTIDE SEQUENCE [LARGE SCALE GENOMIC DNA]</scope>
    <source>
        <strain evidence="6 7">DSM 12555</strain>
    </source>
</reference>
<sequence>MKGIIMAGGQGTRLRPLTCNIPKPMIPLIGKPVIQYAIELLRDSGIQEIGITVQYLADEIINYFGDGSQLGVNLQYFTEEIPMGTAGSVKNAEEFLNETFIVVSGDAITDINLNEALKFHNKKAGVGTLILKEVDVPLEYGVVVTDDDDKITEFLEKPSWSEVFSDKVNTGIYILEPQIFNYYEKNEKFDFSNDLFPILMKDNMCLYGYVADCYWCDIGSIDQFMKCNYDILNKKVNVKILGNEVRKGVWIGDNCSISPSVKINPPVYIGDNTEVYEDAEVGPLSVIGKDNIISDRSTIKRSVIFDNCYISKNVEARAALISNKVQLESWVSVFEEAAIGDESIIGKRSVIKPKAKIWPNKIVGNSETVRGNLIWGGKYQKSFFGQKGITGEVNVDITPEFVSKLASAYASILSHDAKVAVSCSEDNVAKMLKQSLKAGLMAIGIQVCDLLNTTLQVTRKATAFLSFNGSIHIHTDKADNQIVNIVFMDADGLNIEKVMKKKIENKFKREDFRRVRAENIKNAVELNDIMALYTKNILNKLQTSSIKKGNYSIVFVAESNIVGSIMKYMFKELNIAFSVYENGHDLKGLSKTVKDTKSNLGMWISDEADNYVFIDEKGNIIKDEVKEAIKALVLLNIFKFKTIVTSVDASYSVERLADMYNAKFIRTKLEERNIIDEYIKNEVDKDKKYIINAYLLITDAVSMSVLLIDLITRFKSTLSYIIDMIPQYHMKYLEIACPWELKGKVMRNIIEKCDDFSCVDLIEGVRLNYHQCWALIMPDLNEPFCKVYTESEKEEDAEKALKELSFNIEKIIRY</sequence>
<dbReference type="GO" id="GO:0005975">
    <property type="term" value="P:carbohydrate metabolic process"/>
    <property type="evidence" value="ECO:0007669"/>
    <property type="project" value="InterPro"/>
</dbReference>
<dbReference type="InterPro" id="IPR005844">
    <property type="entry name" value="A-D-PHexomutase_a/b/a-I"/>
</dbReference>
<evidence type="ECO:0000256" key="1">
    <source>
        <dbReference type="ARBA" id="ARBA00007274"/>
    </source>
</evidence>
<dbReference type="Gene3D" id="2.160.10.10">
    <property type="entry name" value="Hexapeptide repeat proteins"/>
    <property type="match status" value="1"/>
</dbReference>
<name>A0A1W1XSD4_9CLOT</name>
<proteinExistence type="inferred from homology"/>
<dbReference type="InterPro" id="IPR050486">
    <property type="entry name" value="Mannose-1P_guanyltransferase"/>
</dbReference>
<feature type="domain" description="Mannose-1-phosphate guanyltransferase C-terminal" evidence="5">
    <location>
        <begin position="263"/>
        <end position="366"/>
    </location>
</feature>